<dbReference type="Pfam" id="PF09822">
    <property type="entry name" value="ABC_transp_aux"/>
    <property type="match status" value="1"/>
</dbReference>
<feature type="domain" description="DUF7088" evidence="3">
    <location>
        <begin position="41"/>
        <end position="144"/>
    </location>
</feature>
<sequence length="505" mass="56254">MNYKKFLKSSDLGITVMIVIGILVVINFLSYQIFIRTDLTENKDFSISKVSKRAVGELDDIVNIKVYFSKNLPSQYINLSQEVGDILGEYQAYSNGKIKVEFIDPETLENPEQELGQQGIPALQFNVLEKDKYQVVKGYLGMVIGYGDKKEPLPIVEDTRNLEYQVTLAIKKLTSQETVVVGFVSNNDSVPPEQIQAAKQKLDELYQTRSFELENEVPADIKTLVIAGPKEKFTEEQIKALDDFINRGGSILALVDGVKVGQNLSAEINDVGLDSFFEKYGIKLNHDLVLDVSSGMASFNSGFITFSTNYPFWPKILKDNFDQENAAVAKLETLILPWASSLDINEGKLGQEAEVSYLVKTTDKAWTQKDSFNLNPQQAFSPGADQGQKNLTVSVNLGASQGPSASSGRGRLIVVGDSDFIFDNFLGQSGDNLVFFQNLVDSLSLDEDLINIRSKAVSSRPLKELTEANKNLVKYLNIFGITVLVVAFGLGRYYMRRRSRFVDEL</sequence>
<gene>
    <name evidence="4" type="ORF">COV49_01575</name>
</gene>
<keyword evidence="1" id="KW-0812">Transmembrane</keyword>
<name>A0A2M6K9N6_9BACT</name>
<keyword evidence="1" id="KW-0472">Membrane</keyword>
<accession>A0A2M6K9N6</accession>
<dbReference type="EMBL" id="PCWW01000027">
    <property type="protein sequence ID" value="PIR13624.1"/>
    <property type="molecule type" value="Genomic_DNA"/>
</dbReference>
<evidence type="ECO:0000313" key="4">
    <source>
        <dbReference type="EMBL" id="PIR13624.1"/>
    </source>
</evidence>
<dbReference type="InterPro" id="IPR055396">
    <property type="entry name" value="DUF7088"/>
</dbReference>
<dbReference type="InterPro" id="IPR019196">
    <property type="entry name" value="ABC_transp_unknown"/>
</dbReference>
<dbReference type="Proteomes" id="UP000230869">
    <property type="component" value="Unassembled WGS sequence"/>
</dbReference>
<feature type="domain" description="ABC-type uncharacterised transport system" evidence="2">
    <location>
        <begin position="180"/>
        <end position="430"/>
    </location>
</feature>
<reference evidence="4 5" key="1">
    <citation type="submission" date="2017-09" db="EMBL/GenBank/DDBJ databases">
        <title>Depth-based differentiation of microbial function through sediment-hosted aquifers and enrichment of novel symbionts in the deep terrestrial subsurface.</title>
        <authorList>
            <person name="Probst A.J."/>
            <person name="Ladd B."/>
            <person name="Jarett J.K."/>
            <person name="Geller-Mcgrath D.E."/>
            <person name="Sieber C.M."/>
            <person name="Emerson J.B."/>
            <person name="Anantharaman K."/>
            <person name="Thomas B.C."/>
            <person name="Malmstrom R."/>
            <person name="Stieglmeier M."/>
            <person name="Klingl A."/>
            <person name="Woyke T."/>
            <person name="Ryan C.M."/>
            <person name="Banfield J.F."/>
        </authorList>
    </citation>
    <scope>NUCLEOTIDE SEQUENCE [LARGE SCALE GENOMIC DNA]</scope>
    <source>
        <strain evidence="4">CG11_big_fil_rev_8_21_14_0_20_39_10</strain>
    </source>
</reference>
<evidence type="ECO:0000259" key="3">
    <source>
        <dbReference type="Pfam" id="PF23357"/>
    </source>
</evidence>
<comment type="caution">
    <text evidence="4">The sequence shown here is derived from an EMBL/GenBank/DDBJ whole genome shotgun (WGS) entry which is preliminary data.</text>
</comment>
<dbReference type="Pfam" id="PF23357">
    <property type="entry name" value="DUF7088"/>
    <property type="match status" value="1"/>
</dbReference>
<keyword evidence="1" id="KW-1133">Transmembrane helix</keyword>
<evidence type="ECO:0000259" key="2">
    <source>
        <dbReference type="Pfam" id="PF09822"/>
    </source>
</evidence>
<feature type="transmembrane region" description="Helical" evidence="1">
    <location>
        <begin position="475"/>
        <end position="495"/>
    </location>
</feature>
<proteinExistence type="predicted"/>
<feature type="transmembrane region" description="Helical" evidence="1">
    <location>
        <begin position="12"/>
        <end position="34"/>
    </location>
</feature>
<organism evidence="4 5">
    <name type="scientific">Candidatus Falkowbacteria bacterium CG11_big_fil_rev_8_21_14_0_20_39_10</name>
    <dbReference type="NCBI Taxonomy" id="1974570"/>
    <lineage>
        <taxon>Bacteria</taxon>
        <taxon>Candidatus Falkowiibacteriota</taxon>
    </lineage>
</organism>
<protein>
    <submittedName>
        <fullName evidence="4">Uncharacterized protein</fullName>
    </submittedName>
</protein>
<evidence type="ECO:0000256" key="1">
    <source>
        <dbReference type="SAM" id="Phobius"/>
    </source>
</evidence>
<dbReference type="AlphaFoldDB" id="A0A2M6K9N6"/>
<evidence type="ECO:0000313" key="5">
    <source>
        <dbReference type="Proteomes" id="UP000230869"/>
    </source>
</evidence>